<accession>A0A7W9PAN6</accession>
<keyword evidence="3" id="KW-1185">Reference proteome</keyword>
<dbReference type="EMBL" id="JACHIT010000001">
    <property type="protein sequence ID" value="MBB5912530.1"/>
    <property type="molecule type" value="Genomic_DNA"/>
</dbReference>
<dbReference type="RefSeq" id="WP_040750392.1">
    <property type="nucleotide sequence ID" value="NZ_JACHIT010000001.1"/>
</dbReference>
<dbReference type="Pfam" id="PF18143">
    <property type="entry name" value="HAD_SAK_2"/>
    <property type="match status" value="1"/>
</dbReference>
<protein>
    <recommendedName>
        <fullName evidence="4">Secreted protein</fullName>
    </recommendedName>
</protein>
<evidence type="ECO:0000256" key="1">
    <source>
        <dbReference type="SAM" id="MobiDB-lite"/>
    </source>
</evidence>
<dbReference type="AlphaFoldDB" id="A0A7W9PAN6"/>
<evidence type="ECO:0008006" key="4">
    <source>
        <dbReference type="Google" id="ProtNLM"/>
    </source>
</evidence>
<dbReference type="Proteomes" id="UP000540412">
    <property type="component" value="Unassembled WGS sequence"/>
</dbReference>
<evidence type="ECO:0000313" key="3">
    <source>
        <dbReference type="Proteomes" id="UP000540412"/>
    </source>
</evidence>
<organism evidence="2 3">
    <name type="scientific">Nocardia transvalensis</name>
    <dbReference type="NCBI Taxonomy" id="37333"/>
    <lineage>
        <taxon>Bacteria</taxon>
        <taxon>Bacillati</taxon>
        <taxon>Actinomycetota</taxon>
        <taxon>Actinomycetes</taxon>
        <taxon>Mycobacteriales</taxon>
        <taxon>Nocardiaceae</taxon>
        <taxon>Nocardia</taxon>
    </lineage>
</organism>
<comment type="caution">
    <text evidence="2">The sequence shown here is derived from an EMBL/GenBank/DDBJ whole genome shotgun (WGS) entry which is preliminary data.</text>
</comment>
<proteinExistence type="predicted"/>
<name>A0A7W9PAN6_9NOCA</name>
<feature type="region of interest" description="Disordered" evidence="1">
    <location>
        <begin position="140"/>
        <end position="162"/>
    </location>
</feature>
<reference evidence="2 3" key="1">
    <citation type="submission" date="2020-08" db="EMBL/GenBank/DDBJ databases">
        <title>Sequencing the genomes of 1000 actinobacteria strains.</title>
        <authorList>
            <person name="Klenk H.-P."/>
        </authorList>
    </citation>
    <scope>NUCLEOTIDE SEQUENCE [LARGE SCALE GENOMIC DNA]</scope>
    <source>
        <strain evidence="2 3">DSM 43582</strain>
    </source>
</reference>
<gene>
    <name evidence="2" type="ORF">BJY24_001397</name>
</gene>
<sequence length="188" mass="20735">MVESPRAAVLLDVDGPLNPAPPRGGPLPEGYRQFVVRHQIIPVVPPVEHRILLNPAHGDRLLELARAGDADLVWATAWEHEANRLLGPMLGLPELEVIVFEDTGIRHRDGHHGKLPVIDRWAGRRPICWFDDEFQPADQGWAERRSDSGAPTRLIPVDPRGGLQPAHLEAAHAFLRQSGNPGHNGTGR</sequence>
<evidence type="ECO:0000313" key="2">
    <source>
        <dbReference type="EMBL" id="MBB5912530.1"/>
    </source>
</evidence>